<feature type="chain" id="PRO_5016137734" description="DUF5666 domain-containing protein" evidence="1">
    <location>
        <begin position="24"/>
        <end position="202"/>
    </location>
</feature>
<keyword evidence="1" id="KW-0732">Signal</keyword>
<protein>
    <recommendedName>
        <fullName evidence="4">DUF5666 domain-containing protein</fullName>
    </recommendedName>
</protein>
<proteinExistence type="predicted"/>
<gene>
    <name evidence="2" type="ORF">DI599_07215</name>
</gene>
<dbReference type="AlphaFoldDB" id="A0A2W5CZX5"/>
<organism evidence="2 3">
    <name type="scientific">Pseudomonas kuykendallii</name>
    <dbReference type="NCBI Taxonomy" id="1007099"/>
    <lineage>
        <taxon>Bacteria</taxon>
        <taxon>Pseudomonadati</taxon>
        <taxon>Pseudomonadota</taxon>
        <taxon>Gammaproteobacteria</taxon>
        <taxon>Pseudomonadales</taxon>
        <taxon>Pseudomonadaceae</taxon>
        <taxon>Pseudomonas</taxon>
    </lineage>
</organism>
<name>A0A2W5CZX5_9PSED</name>
<evidence type="ECO:0008006" key="4">
    <source>
        <dbReference type="Google" id="ProtNLM"/>
    </source>
</evidence>
<evidence type="ECO:0000256" key="1">
    <source>
        <dbReference type="SAM" id="SignalP"/>
    </source>
</evidence>
<accession>A0A2W5CZX5</accession>
<reference evidence="2 3" key="1">
    <citation type="submission" date="2017-08" db="EMBL/GenBank/DDBJ databases">
        <title>Infants hospitalized years apart are colonized by the same room-sourced microbial strains.</title>
        <authorList>
            <person name="Brooks B."/>
            <person name="Olm M.R."/>
            <person name="Firek B.A."/>
            <person name="Baker R."/>
            <person name="Thomas B.C."/>
            <person name="Morowitz M.J."/>
            <person name="Banfield J.F."/>
        </authorList>
    </citation>
    <scope>NUCLEOTIDE SEQUENCE [LARGE SCALE GENOMIC DNA]</scope>
    <source>
        <strain evidence="2">S2_009_000_R2_77</strain>
    </source>
</reference>
<dbReference type="Proteomes" id="UP000249198">
    <property type="component" value="Unassembled WGS sequence"/>
</dbReference>
<sequence length="202" mass="20886">MHKKLLLGSAFGLLFGAAVLAQAADMKVVKPMRGTIESVQGETLNFTARSGQKQSIALTEKTALRAVSKAKLDDIAANSFVGSAATPQPDGTLKALEVTVFEASLKGSGEGHYGWENADGSTGTMTNGTVGALKKANGRTLTVQYNGGEKQLVVPEDVPIAYVEPGERSQLVPGAKIVLFPTPDGKSAAAIAVGKDGFTPPM</sequence>
<feature type="signal peptide" evidence="1">
    <location>
        <begin position="1"/>
        <end position="23"/>
    </location>
</feature>
<dbReference type="EMBL" id="QFOH01000007">
    <property type="protein sequence ID" value="PZP25001.1"/>
    <property type="molecule type" value="Genomic_DNA"/>
</dbReference>
<evidence type="ECO:0000313" key="2">
    <source>
        <dbReference type="EMBL" id="PZP25001.1"/>
    </source>
</evidence>
<evidence type="ECO:0000313" key="3">
    <source>
        <dbReference type="Proteomes" id="UP000249198"/>
    </source>
</evidence>
<comment type="caution">
    <text evidence="2">The sequence shown here is derived from an EMBL/GenBank/DDBJ whole genome shotgun (WGS) entry which is preliminary data.</text>
</comment>
<dbReference type="RefSeq" id="WP_273230522.1">
    <property type="nucleotide sequence ID" value="NZ_QFOH01000007.1"/>
</dbReference>